<reference evidence="7" key="1">
    <citation type="journal article" date="2019" name="Mitochondrial DNA Part B Resour">
        <title>The complete chloroplast genome sequence of Phlegmariurus carinatus.</title>
        <authorList>
            <person name="Luo T."/>
            <person name="Li Y."/>
            <person name="Yuan X."/>
            <person name="Wang Y."/>
        </authorList>
    </citation>
    <scope>NUCLEOTIDE SEQUENCE</scope>
</reference>
<dbReference type="InterPro" id="IPR011332">
    <property type="entry name" value="Ribosomal_zn-bd"/>
</dbReference>
<name>A0A7G7XPS6_PHLCA</name>
<evidence type="ECO:0000256" key="5">
    <source>
        <dbReference type="ARBA" id="ARBA00035280"/>
    </source>
</evidence>
<evidence type="ECO:0000256" key="1">
    <source>
        <dbReference type="ARBA" id="ARBA00004229"/>
    </source>
</evidence>
<keyword evidence="4 6" id="KW-0687">Ribonucleoprotein</keyword>
<dbReference type="SUPFAM" id="SSF57829">
    <property type="entry name" value="Zn-binding ribosomal proteins"/>
    <property type="match status" value="1"/>
</dbReference>
<dbReference type="RefSeq" id="YP_009925627.1">
    <property type="nucleotide sequence ID" value="NC_050663.1"/>
</dbReference>
<dbReference type="InterPro" id="IPR002677">
    <property type="entry name" value="Ribosomal_bL32"/>
</dbReference>
<organism evidence="7">
    <name type="scientific">Phlegmariurus carinatus</name>
    <name type="common">Keeled tassel-fern</name>
    <name type="synonym">Lycopodium carinatum</name>
    <dbReference type="NCBI Taxonomy" id="380491"/>
    <lineage>
        <taxon>Eukaryota</taxon>
        <taxon>Viridiplantae</taxon>
        <taxon>Streptophyta</taxon>
        <taxon>Embryophyta</taxon>
        <taxon>Tracheophyta</taxon>
        <taxon>Lycopodiopsida</taxon>
        <taxon>Lycopodiales</taxon>
        <taxon>Lycopodiaceae</taxon>
        <taxon>Huperzioideae</taxon>
        <taxon>Phlegmariurus</taxon>
    </lineage>
</organism>
<dbReference type="GO" id="GO:0003735">
    <property type="term" value="F:structural constituent of ribosome"/>
    <property type="evidence" value="ECO:0007669"/>
    <property type="project" value="InterPro"/>
</dbReference>
<evidence type="ECO:0000256" key="4">
    <source>
        <dbReference type="ARBA" id="ARBA00023274"/>
    </source>
</evidence>
<dbReference type="HAMAP" id="MF_00340">
    <property type="entry name" value="Ribosomal_bL32"/>
    <property type="match status" value="1"/>
</dbReference>
<dbReference type="PANTHER" id="PTHR36083">
    <property type="entry name" value="50S RIBOSOMAL PROTEIN L32, CHLOROPLASTIC"/>
    <property type="match status" value="1"/>
</dbReference>
<dbReference type="AlphaFoldDB" id="A0A7G7XPS6"/>
<dbReference type="GO" id="GO:0009507">
    <property type="term" value="C:chloroplast"/>
    <property type="evidence" value="ECO:0007669"/>
    <property type="project" value="UniProtKB-SubCell"/>
</dbReference>
<comment type="similarity">
    <text evidence="2 6">Belongs to the bacterial ribosomal protein bL32 family.</text>
</comment>
<keyword evidence="3 6" id="KW-0689">Ribosomal protein</keyword>
<dbReference type="Pfam" id="PF01783">
    <property type="entry name" value="Ribosomal_L32p"/>
    <property type="match status" value="1"/>
</dbReference>
<sequence length="82" mass="9655">MVTLEVDKKNHRYMFLHQYFKLEKHMAVPKKRTSKSKKKTRKALWTAKTKKAAVKAFSQARSVLTGRPSSFYYAANNDIYKK</sequence>
<dbReference type="GeneID" id="59141485"/>
<protein>
    <recommendedName>
        <fullName evidence="5 6">Large ribosomal subunit protein bL32c</fullName>
    </recommendedName>
</protein>
<evidence type="ECO:0000256" key="6">
    <source>
        <dbReference type="HAMAP-Rule" id="MF_00340"/>
    </source>
</evidence>
<evidence type="ECO:0000256" key="2">
    <source>
        <dbReference type="ARBA" id="ARBA00008560"/>
    </source>
</evidence>
<accession>A0A7G7XPS6</accession>
<dbReference type="PANTHER" id="PTHR36083:SF1">
    <property type="entry name" value="LARGE RIBOSOMAL SUBUNIT PROTEIN BL32C"/>
    <property type="match status" value="1"/>
</dbReference>
<comment type="subcellular location">
    <subcellularLocation>
        <location evidence="1 6">Plastid</location>
        <location evidence="1 6">Chloroplast</location>
    </subcellularLocation>
</comment>
<evidence type="ECO:0000256" key="3">
    <source>
        <dbReference type="ARBA" id="ARBA00022980"/>
    </source>
</evidence>
<keyword evidence="7" id="KW-0150">Chloroplast</keyword>
<dbReference type="InterPro" id="IPR044958">
    <property type="entry name" value="Ribosomal_bL32_plant/cyanobact"/>
</dbReference>
<dbReference type="GO" id="GO:0015934">
    <property type="term" value="C:large ribosomal subunit"/>
    <property type="evidence" value="ECO:0007669"/>
    <property type="project" value="InterPro"/>
</dbReference>
<evidence type="ECO:0000313" key="7">
    <source>
        <dbReference type="EMBL" id="QNH82416.1"/>
    </source>
</evidence>
<geneLocation type="chloroplast" evidence="7"/>
<proteinExistence type="inferred from homology"/>
<dbReference type="GO" id="GO:0006412">
    <property type="term" value="P:translation"/>
    <property type="evidence" value="ECO:0007669"/>
    <property type="project" value="UniProtKB-UniRule"/>
</dbReference>
<dbReference type="EMBL" id="MN566837">
    <property type="protein sequence ID" value="QNH82416.1"/>
    <property type="molecule type" value="Genomic_DNA"/>
</dbReference>
<gene>
    <name evidence="6 7" type="primary">rpl32</name>
</gene>
<keyword evidence="7" id="KW-0934">Plastid</keyword>